<accession>A0A1G9QGJ0</accession>
<dbReference type="OrthoDB" id="1685013at2"/>
<evidence type="ECO:0000313" key="1">
    <source>
        <dbReference type="EMBL" id="SDM10148.1"/>
    </source>
</evidence>
<name>A0A1G9QGJ0_9FIRM</name>
<reference evidence="1 2" key="1">
    <citation type="submission" date="2016-10" db="EMBL/GenBank/DDBJ databases">
        <authorList>
            <person name="de Groot N.N."/>
        </authorList>
    </citation>
    <scope>NUCLEOTIDE SEQUENCE [LARGE SCALE GENOMIC DNA]</scope>
    <source>
        <strain evidence="1 2">DSM 1736</strain>
    </source>
</reference>
<protein>
    <recommendedName>
        <fullName evidence="3">Coat F domain-containing protein</fullName>
    </recommendedName>
</protein>
<dbReference type="AlphaFoldDB" id="A0A1G9QGJ0"/>
<evidence type="ECO:0008006" key="3">
    <source>
        <dbReference type="Google" id="ProtNLM"/>
    </source>
</evidence>
<sequence>MISTKELLDLESYLRFQRTHIQTLEYLHHTVRDTESKQYLLDLVKKNQNQFSTISKHINAGQPMYP</sequence>
<dbReference type="RefSeq" id="WP_092070411.1">
    <property type="nucleotide sequence ID" value="NZ_FNHB01000002.1"/>
</dbReference>
<organism evidence="1 2">
    <name type="scientific">Dendrosporobacter quercicolus</name>
    <dbReference type="NCBI Taxonomy" id="146817"/>
    <lineage>
        <taxon>Bacteria</taxon>
        <taxon>Bacillati</taxon>
        <taxon>Bacillota</taxon>
        <taxon>Negativicutes</taxon>
        <taxon>Selenomonadales</taxon>
        <taxon>Sporomusaceae</taxon>
        <taxon>Dendrosporobacter</taxon>
    </lineage>
</organism>
<dbReference type="STRING" id="146817.SAMN04488502_102167"/>
<dbReference type="Proteomes" id="UP000214880">
    <property type="component" value="Unassembled WGS sequence"/>
</dbReference>
<keyword evidence="2" id="KW-1185">Reference proteome</keyword>
<gene>
    <name evidence="1" type="ORF">SAMN04488502_102167</name>
</gene>
<evidence type="ECO:0000313" key="2">
    <source>
        <dbReference type="Proteomes" id="UP000214880"/>
    </source>
</evidence>
<dbReference type="EMBL" id="FNHB01000002">
    <property type="protein sequence ID" value="SDM10148.1"/>
    <property type="molecule type" value="Genomic_DNA"/>
</dbReference>
<proteinExistence type="predicted"/>